<keyword evidence="2" id="KW-1133">Transmembrane helix</keyword>
<keyword evidence="4" id="KW-1185">Reference proteome</keyword>
<feature type="region of interest" description="Disordered" evidence="1">
    <location>
        <begin position="1"/>
        <end position="30"/>
    </location>
</feature>
<evidence type="ECO:0000313" key="3">
    <source>
        <dbReference type="EMBL" id="KAK3167462.1"/>
    </source>
</evidence>
<accession>A0AAD9YZD2</accession>
<evidence type="ECO:0000313" key="4">
    <source>
        <dbReference type="Proteomes" id="UP001276659"/>
    </source>
</evidence>
<reference evidence="3" key="1">
    <citation type="submission" date="2022-11" db="EMBL/GenBank/DDBJ databases">
        <title>Chromosomal genome sequence assembly and mating type (MAT) locus characterization of the leprose asexual lichenized fungus Lepraria neglecta (Nyl.) Erichsen.</title>
        <authorList>
            <person name="Allen J.L."/>
            <person name="Pfeffer B."/>
        </authorList>
    </citation>
    <scope>NUCLEOTIDE SEQUENCE</scope>
    <source>
        <strain evidence="3">Allen 5258</strain>
    </source>
</reference>
<gene>
    <name evidence="3" type="ORF">OEA41_010589</name>
</gene>
<feature type="transmembrane region" description="Helical" evidence="2">
    <location>
        <begin position="66"/>
        <end position="83"/>
    </location>
</feature>
<organism evidence="3 4">
    <name type="scientific">Lepraria neglecta</name>
    <dbReference type="NCBI Taxonomy" id="209136"/>
    <lineage>
        <taxon>Eukaryota</taxon>
        <taxon>Fungi</taxon>
        <taxon>Dikarya</taxon>
        <taxon>Ascomycota</taxon>
        <taxon>Pezizomycotina</taxon>
        <taxon>Lecanoromycetes</taxon>
        <taxon>OSLEUM clade</taxon>
        <taxon>Lecanoromycetidae</taxon>
        <taxon>Lecanorales</taxon>
        <taxon>Lecanorineae</taxon>
        <taxon>Stereocaulaceae</taxon>
        <taxon>Lepraria</taxon>
    </lineage>
</organism>
<evidence type="ECO:0000256" key="1">
    <source>
        <dbReference type="SAM" id="MobiDB-lite"/>
    </source>
</evidence>
<dbReference type="AlphaFoldDB" id="A0AAD9YZD2"/>
<name>A0AAD9YZD2_9LECA</name>
<keyword evidence="2" id="KW-0472">Membrane</keyword>
<proteinExistence type="predicted"/>
<dbReference type="Proteomes" id="UP001276659">
    <property type="component" value="Unassembled WGS sequence"/>
</dbReference>
<keyword evidence="2" id="KW-0812">Transmembrane</keyword>
<dbReference type="EMBL" id="JASNWA010000011">
    <property type="protein sequence ID" value="KAK3167462.1"/>
    <property type="molecule type" value="Genomic_DNA"/>
</dbReference>
<protein>
    <submittedName>
        <fullName evidence="3">Uncharacterized protein</fullName>
    </submittedName>
</protein>
<sequence length="376" mass="42862">MPKQRRIAPKTPSKPSTTTPNGPSPSTPPPFIPAPSTLEPFLKTLSAHHIYILSLDNHHRDFKRRIFAVPLLLNIFLTILILYRLQYAIPTYISILVAALGYETSMKIDVKHLDAMTKLGLGGERALMFLGDFLLMRFVGMWPWGFFLGFKGEASPVGWRRWVRFRDVEVVVRRSRRWDVALFTDITKEDGGEAVRGGVKEEWLVEGKEGKVWKERVEPAVERGWVRGKTSYLMMDKSWDLFFTGMLKAHALIDEGLMEVESFGTAVLVHSEVLGWLIWEVSREHDDGDGNENEGTKKLQLVKDKLTKMGKENLFFRWIEVVQSETSQPGAFTVEKQKKAVGKIREEFEEKGVDFDAFWMDIDGGIESMPGLEITG</sequence>
<comment type="caution">
    <text evidence="3">The sequence shown here is derived from an EMBL/GenBank/DDBJ whole genome shotgun (WGS) entry which is preliminary data.</text>
</comment>
<evidence type="ECO:0000256" key="2">
    <source>
        <dbReference type="SAM" id="Phobius"/>
    </source>
</evidence>
<feature type="compositionally biased region" description="Low complexity" evidence="1">
    <location>
        <begin position="9"/>
        <end position="21"/>
    </location>
</feature>